<dbReference type="Gene3D" id="2.30.30.140">
    <property type="match status" value="1"/>
</dbReference>
<comment type="caution">
    <text evidence="2">The sequence shown here is derived from an EMBL/GenBank/DDBJ whole genome shotgun (WGS) entry which is preliminary data.</text>
</comment>
<dbReference type="InterPro" id="IPR037802">
    <property type="entry name" value="SGF29"/>
</dbReference>
<evidence type="ECO:0000313" key="3">
    <source>
        <dbReference type="Proteomes" id="UP000673691"/>
    </source>
</evidence>
<dbReference type="AlphaFoldDB" id="A0A8H7ZN43"/>
<dbReference type="GO" id="GO:0000124">
    <property type="term" value="C:SAGA complex"/>
    <property type="evidence" value="ECO:0007669"/>
    <property type="project" value="InterPro"/>
</dbReference>
<keyword evidence="3" id="KW-1185">Reference proteome</keyword>
<dbReference type="Pfam" id="PF07039">
    <property type="entry name" value="SGF29_Tudor"/>
    <property type="match status" value="1"/>
</dbReference>
<evidence type="ECO:0000313" key="2">
    <source>
        <dbReference type="EMBL" id="KAG5456003.1"/>
    </source>
</evidence>
<dbReference type="PANTHER" id="PTHR21539:SF0">
    <property type="entry name" value="SAGA-ASSOCIATED FACTOR 29"/>
    <property type="match status" value="1"/>
</dbReference>
<dbReference type="OrthoDB" id="10265994at2759"/>
<dbReference type="PROSITE" id="PS51518">
    <property type="entry name" value="SGF29_C"/>
    <property type="match status" value="1"/>
</dbReference>
<protein>
    <submittedName>
        <fullName evidence="2">SGF29 tudor-like domain-containing protein</fullName>
    </submittedName>
</protein>
<gene>
    <name evidence="2" type="ORF">BJ554DRAFT_4374</name>
</gene>
<dbReference type="EMBL" id="JAEFCI010012433">
    <property type="protein sequence ID" value="KAG5456003.1"/>
    <property type="molecule type" value="Genomic_DNA"/>
</dbReference>
<dbReference type="InterPro" id="IPR010750">
    <property type="entry name" value="SGF29_tudor-like_dom"/>
</dbReference>
<dbReference type="Proteomes" id="UP000673691">
    <property type="component" value="Unassembled WGS sequence"/>
</dbReference>
<dbReference type="PANTHER" id="PTHR21539">
    <property type="entry name" value="SAGA-ASSOCIATED FACTOR 29"/>
    <property type="match status" value="1"/>
</dbReference>
<proteinExistence type="predicted"/>
<evidence type="ECO:0000259" key="1">
    <source>
        <dbReference type="PROSITE" id="PS51518"/>
    </source>
</evidence>
<reference evidence="2 3" key="1">
    <citation type="journal article" name="Sci. Rep.">
        <title>Genome-scale phylogenetic analyses confirm Olpidium as the closest living zoosporic fungus to the non-flagellated, terrestrial fungi.</title>
        <authorList>
            <person name="Chang Y."/>
            <person name="Rochon D."/>
            <person name="Sekimoto S."/>
            <person name="Wang Y."/>
            <person name="Chovatia M."/>
            <person name="Sandor L."/>
            <person name="Salamov A."/>
            <person name="Grigoriev I.V."/>
            <person name="Stajich J.E."/>
            <person name="Spatafora J.W."/>
        </authorList>
    </citation>
    <scope>NUCLEOTIDE SEQUENCE [LARGE SCALE GENOMIC DNA]</scope>
    <source>
        <strain evidence="2">S191</strain>
    </source>
</reference>
<feature type="domain" description="SGF29 C-terminal" evidence="1">
    <location>
        <begin position="82"/>
        <end position="217"/>
    </location>
</feature>
<name>A0A8H7ZN43_9FUNG</name>
<accession>A0A8H7ZN43</accession>
<sequence>MSKADAAKSFKPDQAVGPRGGANFFFFLFSREAEKRSFFVPALRRLCCTVRTLAFAGGGSVVQHPKRRRVDPCAGAQLRLGKPEVPPNPIAHPVFPESPVSYDCVTVDLPNPGHRYTVQDDEPDEEGKRLTYELIPRNVLALPPPAGSAAAWPEFPPASAVLGLYPGTSCLYKGEVVSPPSKYRQKPPTYVITFENDNGQQIPVDAGMVIEYPLGFD</sequence>
<organism evidence="2 3">
    <name type="scientific">Olpidium bornovanus</name>
    <dbReference type="NCBI Taxonomy" id="278681"/>
    <lineage>
        <taxon>Eukaryota</taxon>
        <taxon>Fungi</taxon>
        <taxon>Fungi incertae sedis</taxon>
        <taxon>Olpidiomycota</taxon>
        <taxon>Olpidiomycotina</taxon>
        <taxon>Olpidiomycetes</taxon>
        <taxon>Olpidiales</taxon>
        <taxon>Olpidiaceae</taxon>
        <taxon>Olpidium</taxon>
    </lineage>
</organism>